<organism evidence="11 12">
    <name type="scientific">Alphaentomopoxvirus acuprea</name>
    <dbReference type="NCBI Taxonomy" id="62099"/>
    <lineage>
        <taxon>Viruses</taxon>
        <taxon>Varidnaviria</taxon>
        <taxon>Bamfordvirae</taxon>
        <taxon>Nucleocytoviricota</taxon>
        <taxon>Pokkesviricetes</taxon>
        <taxon>Chitovirales</taxon>
        <taxon>Poxviridae</taxon>
        <taxon>Entomopoxvirinae</taxon>
        <taxon>Alphaentomopoxvirus</taxon>
    </lineage>
</organism>
<evidence type="ECO:0000256" key="3">
    <source>
        <dbReference type="ARBA" id="ARBA00022595"/>
    </source>
</evidence>
<proteinExistence type="predicted"/>
<evidence type="ECO:0000256" key="10">
    <source>
        <dbReference type="SAM" id="Phobius"/>
    </source>
</evidence>
<evidence type="ECO:0000313" key="12">
    <source>
        <dbReference type="Proteomes" id="UP000174145"/>
    </source>
</evidence>
<keyword evidence="6" id="KW-0735">Signal-anchor</keyword>
<dbReference type="OrthoDB" id="11250at10239"/>
<feature type="transmembrane region" description="Helical" evidence="10">
    <location>
        <begin position="29"/>
        <end position="48"/>
    </location>
</feature>
<evidence type="ECO:0000256" key="4">
    <source>
        <dbReference type="ARBA" id="ARBA00022844"/>
    </source>
</evidence>
<evidence type="ECO:0000256" key="9">
    <source>
        <dbReference type="ARBA" id="ARBA00023296"/>
    </source>
</evidence>
<dbReference type="GO" id="GO:0055036">
    <property type="term" value="C:virion membrane"/>
    <property type="evidence" value="ECO:0007669"/>
    <property type="project" value="UniProtKB-SubCell"/>
</dbReference>
<accession>W6JIW3</accession>
<keyword evidence="5" id="KW-0426">Late protein</keyword>
<evidence type="ECO:0000256" key="2">
    <source>
        <dbReference type="ARBA" id="ARBA00022506"/>
    </source>
</evidence>
<evidence type="ECO:0000313" key="11">
    <source>
        <dbReference type="EMBL" id="BAO49538.1"/>
    </source>
</evidence>
<dbReference type="Proteomes" id="UP000174145">
    <property type="component" value="Segment"/>
</dbReference>
<evidence type="ECO:0000256" key="1">
    <source>
        <dbReference type="ARBA" id="ARBA00004462"/>
    </source>
</evidence>
<dbReference type="RefSeq" id="YP_009001651.1">
    <property type="nucleotide sequence ID" value="NC_023426.1"/>
</dbReference>
<sequence>MNNTLIEIGEKNIDYYRSSSIKFKEYKGYIIYLLSIIFIILSTIFFALQCFKWEPLIQLEIFRRIKKNIGSWQQLIIEKTSNEITRGKARALQLSPNAFSFACYDFGSHYSAIKLNQNTFLPEFILRGTGDVWRFNKAATIDPGAQQFCQFIILSGNNNSVSCGIEMFNLLGYSGFFENNHPCNNALDLIVSQNRLVNSFI</sequence>
<keyword evidence="9" id="KW-1160">Virus entry into host cell</keyword>
<dbReference type="Pfam" id="PF03356">
    <property type="entry name" value="Pox_LP_H2"/>
    <property type="match status" value="1"/>
</dbReference>
<evidence type="ECO:0000256" key="6">
    <source>
        <dbReference type="ARBA" id="ARBA00022968"/>
    </source>
</evidence>
<keyword evidence="8" id="KW-1015">Disulfide bond</keyword>
<name>W6JIW3_9POXV</name>
<protein>
    <submittedName>
        <fullName evidence="11">Putative viral membrane protein</fullName>
    </submittedName>
</protein>
<evidence type="ECO:0000256" key="8">
    <source>
        <dbReference type="ARBA" id="ARBA00023157"/>
    </source>
</evidence>
<comment type="subcellular location">
    <subcellularLocation>
        <location evidence="1">Virion membrane</location>
        <topology evidence="1">Single-pass type III membrane protein</topology>
    </subcellularLocation>
</comment>
<dbReference type="GO" id="GO:0046718">
    <property type="term" value="P:symbiont entry into host cell"/>
    <property type="evidence" value="ECO:0007669"/>
    <property type="project" value="UniProtKB-KW"/>
</dbReference>
<keyword evidence="10" id="KW-1133">Transmembrane helix</keyword>
<evidence type="ECO:0000256" key="5">
    <source>
        <dbReference type="ARBA" id="ARBA00022921"/>
    </source>
</evidence>
<dbReference type="EMBL" id="AP013055">
    <property type="protein sequence ID" value="BAO49538.1"/>
    <property type="molecule type" value="Genomic_DNA"/>
</dbReference>
<keyword evidence="3" id="KW-1162">Viral penetration into host cytoplasm</keyword>
<keyword evidence="2" id="KW-1168">Fusion of virus membrane with host membrane</keyword>
<keyword evidence="7 10" id="KW-0472">Membrane</keyword>
<dbReference type="GO" id="GO:0039663">
    <property type="term" value="P:membrane fusion involved in viral entry into host cell"/>
    <property type="evidence" value="ECO:0007669"/>
    <property type="project" value="UniProtKB-KW"/>
</dbReference>
<dbReference type="GeneID" id="18263607"/>
<evidence type="ECO:0000256" key="7">
    <source>
        <dbReference type="ARBA" id="ARBA00023136"/>
    </source>
</evidence>
<keyword evidence="10" id="KW-0812">Transmembrane</keyword>
<reference evidence="11 12" key="1">
    <citation type="journal article" date="2014" name="Virology">
        <title>The complete genome sequence of the Alphaentomopoxvirus Anomala cuprea entomopoxvirus, including its terminal hairpin loop sequences, suggests a potentially unique mode of apoptosis inhibition and mode of DNA replication.</title>
        <authorList>
            <person name="Mitsuhashi W."/>
            <person name="Miyamoto K."/>
            <person name="Wada S."/>
        </authorList>
    </citation>
    <scope>NUCLEOTIDE SEQUENCE [LARGE SCALE GENOMIC DNA]</scope>
    <source>
        <strain evidence="11">CV6M</strain>
    </source>
</reference>
<dbReference type="KEGG" id="vg:18263607"/>
<keyword evidence="4" id="KW-0946">Virion</keyword>
<keyword evidence="12" id="KW-1185">Reference proteome</keyword>
<dbReference type="InterPro" id="IPR005023">
    <property type="entry name" value="Pox_LP_H2"/>
</dbReference>